<dbReference type="EMBL" id="ML977152">
    <property type="protein sequence ID" value="KAF1987462.1"/>
    <property type="molecule type" value="Genomic_DNA"/>
</dbReference>
<reference evidence="1" key="1">
    <citation type="journal article" date="2020" name="Stud. Mycol.">
        <title>101 Dothideomycetes genomes: a test case for predicting lifestyles and emergence of pathogens.</title>
        <authorList>
            <person name="Haridas S."/>
            <person name="Albert R."/>
            <person name="Binder M."/>
            <person name="Bloem J."/>
            <person name="Labutti K."/>
            <person name="Salamov A."/>
            <person name="Andreopoulos B."/>
            <person name="Baker S."/>
            <person name="Barry K."/>
            <person name="Bills G."/>
            <person name="Bluhm B."/>
            <person name="Cannon C."/>
            <person name="Castanera R."/>
            <person name="Culley D."/>
            <person name="Daum C."/>
            <person name="Ezra D."/>
            <person name="Gonzalez J."/>
            <person name="Henrissat B."/>
            <person name="Kuo A."/>
            <person name="Liang C."/>
            <person name="Lipzen A."/>
            <person name="Lutzoni F."/>
            <person name="Magnuson J."/>
            <person name="Mondo S."/>
            <person name="Nolan M."/>
            <person name="Ohm R."/>
            <person name="Pangilinan J."/>
            <person name="Park H.-J."/>
            <person name="Ramirez L."/>
            <person name="Alfaro M."/>
            <person name="Sun H."/>
            <person name="Tritt A."/>
            <person name="Yoshinaga Y."/>
            <person name="Zwiers L.-H."/>
            <person name="Turgeon B."/>
            <person name="Goodwin S."/>
            <person name="Spatafora J."/>
            <person name="Crous P."/>
            <person name="Grigoriev I."/>
        </authorList>
    </citation>
    <scope>NUCLEOTIDE SEQUENCE</scope>
    <source>
        <strain evidence="1">CBS 113979</strain>
    </source>
</reference>
<evidence type="ECO:0000313" key="1">
    <source>
        <dbReference type="EMBL" id="KAF1987462.1"/>
    </source>
</evidence>
<dbReference type="Proteomes" id="UP000800041">
    <property type="component" value="Unassembled WGS sequence"/>
</dbReference>
<protein>
    <recommendedName>
        <fullName evidence="3">Peptidase A1 domain-containing protein</fullName>
    </recommendedName>
</protein>
<keyword evidence="2" id="KW-1185">Reference proteome</keyword>
<evidence type="ECO:0008006" key="3">
    <source>
        <dbReference type="Google" id="ProtNLM"/>
    </source>
</evidence>
<accession>A0A6G1H331</accession>
<organism evidence="1 2">
    <name type="scientific">Aulographum hederae CBS 113979</name>
    <dbReference type="NCBI Taxonomy" id="1176131"/>
    <lineage>
        <taxon>Eukaryota</taxon>
        <taxon>Fungi</taxon>
        <taxon>Dikarya</taxon>
        <taxon>Ascomycota</taxon>
        <taxon>Pezizomycotina</taxon>
        <taxon>Dothideomycetes</taxon>
        <taxon>Pleosporomycetidae</taxon>
        <taxon>Aulographales</taxon>
        <taxon>Aulographaceae</taxon>
    </lineage>
</organism>
<sequence>MLPTLSHLGPNADVYPAVFHLGLNADLYPDWTSAVVHTVPFGINLGQDDHFYGSITVGGTYDANRVASTSWNILPVNPPGSNSTFLRNGVQNLLICFSLNSTSSCTQGTNSTLDFNNNELVLPAAVPCNKDFFISRELADGEDASRWDPSESILVPANITSLNAKACRNLDENDPSPPVLGRPFFQATYAYVNRSGAVFIVPANPFNLTVKAETFEANQTLVPITSSATELRATGISALAFTLLVSLAYMV</sequence>
<gene>
    <name evidence="1" type="ORF">K402DRAFT_420274</name>
</gene>
<dbReference type="OrthoDB" id="4524137at2759"/>
<name>A0A6G1H331_9PEZI</name>
<evidence type="ECO:0000313" key="2">
    <source>
        <dbReference type="Proteomes" id="UP000800041"/>
    </source>
</evidence>
<proteinExistence type="predicted"/>
<dbReference type="AlphaFoldDB" id="A0A6G1H331"/>